<dbReference type="Pfam" id="PF00702">
    <property type="entry name" value="Hydrolase"/>
    <property type="match status" value="1"/>
</dbReference>
<evidence type="ECO:0000256" key="4">
    <source>
        <dbReference type="SAM" id="SignalP"/>
    </source>
</evidence>
<keyword evidence="3" id="KW-0812">Transmembrane</keyword>
<evidence type="ECO:0000259" key="5">
    <source>
        <dbReference type="Pfam" id="PF01755"/>
    </source>
</evidence>
<dbReference type="SUPFAM" id="SSF56784">
    <property type="entry name" value="HAD-like"/>
    <property type="match status" value="1"/>
</dbReference>
<name>A0A813KYT9_POLGL</name>
<dbReference type="InterPro" id="IPR051540">
    <property type="entry name" value="S-2-haloacid_dehalogenase"/>
</dbReference>
<dbReference type="Gene3D" id="1.50.10.140">
    <property type="match status" value="1"/>
</dbReference>
<dbReference type="Gene3D" id="1.20.120.1600">
    <property type="match status" value="1"/>
</dbReference>
<sequence>MSYLPVWPMSLIVCFILLLHSVAVAEPMDASLAADDACGLASGAESCALSALQSAARQRVRENFGFHVGQEVSLEAATAMTEAASSTEIATSTVTADAPTEAAATTEAASTTEASATTTAAATTTIASTTVNPTTAAASSTEPATTTAEASTSGPNITIAPASTTTADPSSLCTSGAEIPDSNRTGTDACFATQHGDECVYQCNGGYIPVGRHVCQTIIIRGKTWKENLFFGGECYRLCSDSAAPCPVNKATPIRVNSFDEEGNCLRTKCMHSADEALRNLARGNYEVWRLGRASPSGMYQDSVNLNAPMDNSSKVGGLDMTGIGLIMECVADAMGWISREEFVSRVGETLLSLDLISHAKDGWLPRAVELPSLNPVPEGTEGSANIGKTWSVMSTGIAHAGIYFVNTYLQNVGASGAAGDVIALAEKLTNRVNWRTMMCLKKFGSPDVIDGWNGTGIPMLQTSDGECMAVHWPSPDGYYEFNEEITASWIAFEKVCGDQRTGYCGAVNIQNMWNAVQGRRFHPDSTAAGYELLTKWSAYVVQIPYYVVHAVNSDATYQKLFKNHWLADWATYNSSVYYGDSSRYGVGAGPDLTWCSGAEYLADKYEDNPDQGDCRTWSPPSVAGYLPVEPETIKGHLLQMLANGEATIEIPGTDYHVLWRKSMIDPTMNWTSKITLVDLAGELWGLSTIWLGADFYVNNTNHFTKSNGFHQAEEGLQALTFNEEAIQAAIGDWRKKHQAFLRHICELFEGFSKPAHCQSRSNATVILGVIMASRAPAADLDRPTLSWADVTVERMVVLSETPLLVLPVLVLAFDLDDTLWDTAATLGAAHAAMAAAAPALLEEHRSPDGFVKEMLATMATHPDQKHDFTFLRKTTLLRLLGCERSAEESYTKWFAVRNQPCFFPGAIEALRRLQDGNSRPMDIAELSGVFEFAVSAEEAGASKPDPFQLAAKRAGVPCSSMIYVGDNYEKDVLGDVVGAKATGMRAVWVRALRKQSAEEAVAASVHNLSPVLSDESVKEVKEAFSSVADLEVAAVAELSLDLIADKLLSPAMTVETPLLASAQPELVLSGRRDSEERVVREAASSAIGAFGSEGHAAVVALEDDVVLYPNFNKRLTSILSELPPDWDVCLLGAVGGIATDKESLAMRIFSMCVGGSRSSPGRTRGVSQNIYVPFKPAGTHGYLVSRKGAAKLLEQLPRARYHVDLSAWSLQDLRLYAAKDFLVTQRFDAPSTVSEEKPSPTLQRLLRWPLEVTGLTALTRSGGAPTAWTWRVALFALPVPLTGRRIMVELGPAASVFVLLCMLALALRSWNVAALALVYQAFLVLMMRWLAGTWSFRGALVYIFLTDLCLRLGKLSKLALLMAKTRHTDVAFVATEMSKAVL</sequence>
<feature type="chain" id="PRO_5032763939" description="Glycosyl transferase family 25 domain-containing protein" evidence="4">
    <location>
        <begin position="26"/>
        <end position="1383"/>
    </location>
</feature>
<feature type="compositionally biased region" description="Low complexity" evidence="2">
    <location>
        <begin position="133"/>
        <end position="153"/>
    </location>
</feature>
<feature type="domain" description="Glycosyl transferase family 25" evidence="5">
    <location>
        <begin position="1098"/>
        <end position="1206"/>
    </location>
</feature>
<evidence type="ECO:0000313" key="7">
    <source>
        <dbReference type="Proteomes" id="UP000626109"/>
    </source>
</evidence>
<keyword evidence="3" id="KW-0472">Membrane</keyword>
<evidence type="ECO:0000256" key="1">
    <source>
        <dbReference type="ARBA" id="ARBA00022801"/>
    </source>
</evidence>
<evidence type="ECO:0000256" key="3">
    <source>
        <dbReference type="SAM" id="Phobius"/>
    </source>
</evidence>
<dbReference type="EMBL" id="CAJNNW010032887">
    <property type="protein sequence ID" value="CAE8715939.1"/>
    <property type="molecule type" value="Genomic_DNA"/>
</dbReference>
<organism evidence="6 7">
    <name type="scientific">Polarella glacialis</name>
    <name type="common">Dinoflagellate</name>
    <dbReference type="NCBI Taxonomy" id="89957"/>
    <lineage>
        <taxon>Eukaryota</taxon>
        <taxon>Sar</taxon>
        <taxon>Alveolata</taxon>
        <taxon>Dinophyceae</taxon>
        <taxon>Suessiales</taxon>
        <taxon>Suessiaceae</taxon>
        <taxon>Polarella</taxon>
    </lineage>
</organism>
<dbReference type="Pfam" id="PF01755">
    <property type="entry name" value="Glyco_transf_25"/>
    <property type="match status" value="1"/>
</dbReference>
<protein>
    <recommendedName>
        <fullName evidence="5">Glycosyl transferase family 25 domain-containing protein</fullName>
    </recommendedName>
</protein>
<dbReference type="PANTHER" id="PTHR43316:SF8">
    <property type="entry name" value="HAD FAMILY HYDROLASE"/>
    <property type="match status" value="1"/>
</dbReference>
<dbReference type="GO" id="GO:0016787">
    <property type="term" value="F:hydrolase activity"/>
    <property type="evidence" value="ECO:0007669"/>
    <property type="project" value="UniProtKB-KW"/>
</dbReference>
<evidence type="ECO:0000256" key="2">
    <source>
        <dbReference type="SAM" id="MobiDB-lite"/>
    </source>
</evidence>
<keyword evidence="1" id="KW-0378">Hydrolase</keyword>
<feature type="transmembrane region" description="Helical" evidence="3">
    <location>
        <begin position="1287"/>
        <end position="1306"/>
    </location>
</feature>
<dbReference type="InterPro" id="IPR023214">
    <property type="entry name" value="HAD_sf"/>
</dbReference>
<dbReference type="Proteomes" id="UP000626109">
    <property type="component" value="Unassembled WGS sequence"/>
</dbReference>
<feature type="signal peptide" evidence="4">
    <location>
        <begin position="1"/>
        <end position="25"/>
    </location>
</feature>
<feature type="region of interest" description="Disordered" evidence="2">
    <location>
        <begin position="90"/>
        <end position="121"/>
    </location>
</feature>
<proteinExistence type="predicted"/>
<feature type="region of interest" description="Disordered" evidence="2">
    <location>
        <begin position="133"/>
        <end position="180"/>
    </location>
</feature>
<reference evidence="6" key="1">
    <citation type="submission" date="2021-02" db="EMBL/GenBank/DDBJ databases">
        <authorList>
            <person name="Dougan E. K."/>
            <person name="Rhodes N."/>
            <person name="Thang M."/>
            <person name="Chan C."/>
        </authorList>
    </citation>
    <scope>NUCLEOTIDE SEQUENCE</scope>
</reference>
<accession>A0A813KYT9</accession>
<gene>
    <name evidence="6" type="ORF">PGLA2088_LOCUS38848</name>
</gene>
<comment type="caution">
    <text evidence="6">The sequence shown here is derived from an EMBL/GenBank/DDBJ whole genome shotgun (WGS) entry which is preliminary data.</text>
</comment>
<feature type="compositionally biased region" description="Polar residues" evidence="2">
    <location>
        <begin position="161"/>
        <end position="174"/>
    </location>
</feature>
<evidence type="ECO:0000313" key="6">
    <source>
        <dbReference type="EMBL" id="CAE8715939.1"/>
    </source>
</evidence>
<dbReference type="InterPro" id="IPR002654">
    <property type="entry name" value="Glyco_trans_25"/>
</dbReference>
<dbReference type="PANTHER" id="PTHR43316">
    <property type="entry name" value="HYDROLASE, HALOACID DELAHOGENASE-RELATED"/>
    <property type="match status" value="1"/>
</dbReference>
<keyword evidence="3" id="KW-1133">Transmembrane helix</keyword>
<dbReference type="InterPro" id="IPR036412">
    <property type="entry name" value="HAD-like_sf"/>
</dbReference>
<dbReference type="Gene3D" id="3.40.50.1000">
    <property type="entry name" value="HAD superfamily/HAD-like"/>
    <property type="match status" value="1"/>
</dbReference>
<keyword evidence="4" id="KW-0732">Signal</keyword>
<feature type="transmembrane region" description="Helical" evidence="3">
    <location>
        <begin position="1313"/>
        <end position="1331"/>
    </location>
</feature>